<dbReference type="Pfam" id="PF06224">
    <property type="entry name" value="AlkZ-like"/>
    <property type="match status" value="1"/>
</dbReference>
<dbReference type="EMBL" id="VCEJ01000005">
    <property type="protein sequence ID" value="TLU98717.1"/>
    <property type="molecule type" value="Genomic_DNA"/>
</dbReference>
<dbReference type="PANTHER" id="PTHR38479:SF2">
    <property type="entry name" value="WINGED HELIX DNA-BINDING DOMAIN-CONTAINING PROTEIN"/>
    <property type="match status" value="1"/>
</dbReference>
<evidence type="ECO:0000313" key="1">
    <source>
        <dbReference type="EMBL" id="TLU98717.1"/>
    </source>
</evidence>
<dbReference type="GO" id="GO:0003677">
    <property type="term" value="F:DNA binding"/>
    <property type="evidence" value="ECO:0007669"/>
    <property type="project" value="UniProtKB-KW"/>
</dbReference>
<protein>
    <submittedName>
        <fullName evidence="1">Winged helix DNA-binding domain-containing protein</fullName>
    </submittedName>
</protein>
<sequence>MTIHDIIHLRLQNQLISDARVKSPEEVVSWLGAMQAQDYTGARWSIGLRLQGIKDSDIDKALASKSIVRTWPMRGTLHFVASEDVHWILKLLTPRIISGMAGRNRQLSLDEKVFAKSEKLLVPALEGGKQLMRSEVFKIWEDHGIKTSDQRGIHIINYLAQKQVICHGLHNEKQATYTLLDEWVTKSRNLEGEEALAELALRYFTSHGPATIQDFIWWTGLKITDAKLALNSISGKLQSSEMVGKIYWYSPELPDRVKSDAVFMLLGFDEYMLGYTDRSLILHRDHSQKIVPGNNGMFMPTIIIGGKVRGTWKRTIKKDAVQIDFSAFEKVSQAKKHSFEVAARKYGKYLGKTVSDINWL</sequence>
<dbReference type="PANTHER" id="PTHR38479">
    <property type="entry name" value="LMO0824 PROTEIN"/>
    <property type="match status" value="1"/>
</dbReference>
<reference evidence="1 2" key="1">
    <citation type="submission" date="2019-05" db="EMBL/GenBank/DDBJ databases">
        <authorList>
            <person name="Qu J.-H."/>
        </authorList>
    </citation>
    <scope>NUCLEOTIDE SEQUENCE [LARGE SCALE GENOMIC DNA]</scope>
    <source>
        <strain evidence="1 2">T17</strain>
    </source>
</reference>
<organism evidence="1 2">
    <name type="scientific">Dyadobacter luticola</name>
    <dbReference type="NCBI Taxonomy" id="1979387"/>
    <lineage>
        <taxon>Bacteria</taxon>
        <taxon>Pseudomonadati</taxon>
        <taxon>Bacteroidota</taxon>
        <taxon>Cytophagia</taxon>
        <taxon>Cytophagales</taxon>
        <taxon>Spirosomataceae</taxon>
        <taxon>Dyadobacter</taxon>
    </lineage>
</organism>
<keyword evidence="1" id="KW-0238">DNA-binding</keyword>
<proteinExistence type="predicted"/>
<dbReference type="Proteomes" id="UP000306402">
    <property type="component" value="Unassembled WGS sequence"/>
</dbReference>
<gene>
    <name evidence="1" type="ORF">FEN17_19115</name>
</gene>
<comment type="caution">
    <text evidence="1">The sequence shown here is derived from an EMBL/GenBank/DDBJ whole genome shotgun (WGS) entry which is preliminary data.</text>
</comment>
<keyword evidence="2" id="KW-1185">Reference proteome</keyword>
<name>A0A5R9KRD0_9BACT</name>
<accession>A0A5R9KRD0</accession>
<dbReference type="OrthoDB" id="2210247at2"/>
<dbReference type="AlphaFoldDB" id="A0A5R9KRD0"/>
<evidence type="ECO:0000313" key="2">
    <source>
        <dbReference type="Proteomes" id="UP000306402"/>
    </source>
</evidence>
<dbReference type="RefSeq" id="WP_138367006.1">
    <property type="nucleotide sequence ID" value="NZ_VCEJ01000005.1"/>
</dbReference>
<dbReference type="InterPro" id="IPR009351">
    <property type="entry name" value="AlkZ-like"/>
</dbReference>